<feature type="region of interest" description="Disordered" evidence="4">
    <location>
        <begin position="1"/>
        <end position="47"/>
    </location>
</feature>
<dbReference type="InterPro" id="IPR019786">
    <property type="entry name" value="Zinc_finger_PHD-type_CS"/>
</dbReference>
<feature type="region of interest" description="Disordered" evidence="4">
    <location>
        <begin position="137"/>
        <end position="175"/>
    </location>
</feature>
<dbReference type="PANTHER" id="PTHR47793">
    <property type="entry name" value="HISTONE DEACETYLASE COMPLEX SUBUNIT CTI6"/>
    <property type="match status" value="1"/>
</dbReference>
<reference evidence="6 7" key="2">
    <citation type="journal article" date="2014" name="J. Gen. Appl. Microbiol.">
        <title>The early diverging ascomycetous budding yeast Saitoella complicata has three histone deacetylases belonging to the Clr6, Hos2, and Rpd3 lineages.</title>
        <authorList>
            <person name="Nishida H."/>
            <person name="Matsumoto T."/>
            <person name="Kondo S."/>
            <person name="Hamamoto M."/>
            <person name="Yoshikawa H."/>
        </authorList>
    </citation>
    <scope>NUCLEOTIDE SEQUENCE [LARGE SCALE GENOMIC DNA]</scope>
    <source>
        <strain evidence="6 7">NRRL Y-17804</strain>
    </source>
</reference>
<feature type="compositionally biased region" description="Basic and acidic residues" evidence="4">
    <location>
        <begin position="254"/>
        <end position="266"/>
    </location>
</feature>
<name>A0A0E9NPN2_SAICN</name>
<dbReference type="Proteomes" id="UP000033140">
    <property type="component" value="Unassembled WGS sequence"/>
</dbReference>
<protein>
    <recommendedName>
        <fullName evidence="5">Zinc finger PHD-type domain-containing protein</fullName>
    </recommendedName>
</protein>
<evidence type="ECO:0000259" key="5">
    <source>
        <dbReference type="SMART" id="SM00249"/>
    </source>
</evidence>
<dbReference type="PANTHER" id="PTHR47793:SF1">
    <property type="entry name" value="HISTONE DEACETYLASE COMPLEX SUBUNIT CTI6"/>
    <property type="match status" value="1"/>
</dbReference>
<evidence type="ECO:0000256" key="1">
    <source>
        <dbReference type="ARBA" id="ARBA00022723"/>
    </source>
</evidence>
<keyword evidence="7" id="KW-1185">Reference proteome</keyword>
<dbReference type="GO" id="GO:0061186">
    <property type="term" value="P:negative regulation of silent mating-type cassette heterochromatin formation"/>
    <property type="evidence" value="ECO:0007669"/>
    <property type="project" value="TreeGrafter"/>
</dbReference>
<dbReference type="GO" id="GO:0070210">
    <property type="term" value="C:Rpd3L-Expanded complex"/>
    <property type="evidence" value="ECO:0007669"/>
    <property type="project" value="TreeGrafter"/>
</dbReference>
<accession>A0A0E9NPN2</accession>
<sequence>MATTSPRRPFRSEANPSLTQEDNMSSLSTLTTPPETLAPDAPVDEESEVTRCICGLADQRAEEELDVDPSQMIACEGCGVWQHCQCVGIADESQVEGKVYWCEECRPDLHRIVRSGRHKRSRYNLAAADIEQQAAVEAENKAAARASPREVKSPKDSMPQGRSHSPKRRSTMNSRDAGYEAAIQASLLEAERQERRNRGKKRGPDDTETFKSDGRRMREDREDASRKRKNGRGDEDEEEFGVHDERQPKKKRKPPMERESTKPEAKKSHKKGAGKKKDDGHLSDGSDATIHSSRSKPVLVATSTAATAPVASPSHTKRRGGPGNRGKARNNASINVESNHESSEKLAKPRVVTGKMSMQEMRKRVAGIIEFIHRTQVEMAQEREDRKKLLEKARAQNGGKVVMELTEAEAGNADAVAAIETAGVLVKEEGGGAATQALAEVEEKRESLYMMDQLTRDLLMWEQRFGRVGDKL</sequence>
<dbReference type="SMART" id="SM00249">
    <property type="entry name" value="PHD"/>
    <property type="match status" value="1"/>
</dbReference>
<feature type="compositionally biased region" description="Basic and acidic residues" evidence="4">
    <location>
        <begin position="338"/>
        <end position="347"/>
    </location>
</feature>
<reference evidence="6 7" key="1">
    <citation type="journal article" date="2011" name="J. Gen. Appl. Microbiol.">
        <title>Draft genome sequencing of the enigmatic yeast Saitoella complicata.</title>
        <authorList>
            <person name="Nishida H."/>
            <person name="Hamamoto M."/>
            <person name="Sugiyama J."/>
        </authorList>
    </citation>
    <scope>NUCLEOTIDE SEQUENCE [LARGE SCALE GENOMIC DNA]</scope>
    <source>
        <strain evidence="6 7">NRRL Y-17804</strain>
    </source>
</reference>
<dbReference type="EMBL" id="BACD03000053">
    <property type="protein sequence ID" value="GAO51842.1"/>
    <property type="molecule type" value="Genomic_DNA"/>
</dbReference>
<feature type="region of interest" description="Disordered" evidence="4">
    <location>
        <begin position="193"/>
        <end position="348"/>
    </location>
</feature>
<comment type="caution">
    <text evidence="6">The sequence shown here is derived from an EMBL/GenBank/DDBJ whole genome shotgun (WGS) entry which is preliminary data.</text>
</comment>
<evidence type="ECO:0000256" key="3">
    <source>
        <dbReference type="ARBA" id="ARBA00022833"/>
    </source>
</evidence>
<evidence type="ECO:0000313" key="7">
    <source>
        <dbReference type="Proteomes" id="UP000033140"/>
    </source>
</evidence>
<proteinExistence type="predicted"/>
<feature type="compositionally biased region" description="Basic and acidic residues" evidence="4">
    <location>
        <begin position="275"/>
        <end position="284"/>
    </location>
</feature>
<feature type="compositionally biased region" description="Polar residues" evidence="4">
    <location>
        <begin position="14"/>
        <end position="24"/>
    </location>
</feature>
<dbReference type="InterPro" id="IPR053051">
    <property type="entry name" value="HDAC_complex_subunit"/>
</dbReference>
<dbReference type="PROSITE" id="PS01359">
    <property type="entry name" value="ZF_PHD_1"/>
    <property type="match status" value="1"/>
</dbReference>
<dbReference type="OrthoDB" id="418595at2759"/>
<feature type="compositionally biased region" description="Basic and acidic residues" evidence="4">
    <location>
        <begin position="138"/>
        <end position="155"/>
    </location>
</feature>
<feature type="compositionally biased region" description="Low complexity" evidence="4">
    <location>
        <begin position="25"/>
        <end position="39"/>
    </location>
</feature>
<feature type="domain" description="Zinc finger PHD-type" evidence="5">
    <location>
        <begin position="51"/>
        <end position="106"/>
    </location>
</feature>
<evidence type="ECO:0000256" key="2">
    <source>
        <dbReference type="ARBA" id="ARBA00022771"/>
    </source>
</evidence>
<dbReference type="InterPro" id="IPR001965">
    <property type="entry name" value="Znf_PHD"/>
</dbReference>
<dbReference type="InterPro" id="IPR019787">
    <property type="entry name" value="Znf_PHD-finger"/>
</dbReference>
<keyword evidence="2" id="KW-0863">Zinc-finger</keyword>
<evidence type="ECO:0000256" key="4">
    <source>
        <dbReference type="SAM" id="MobiDB-lite"/>
    </source>
</evidence>
<dbReference type="SUPFAM" id="SSF57903">
    <property type="entry name" value="FYVE/PHD zinc finger"/>
    <property type="match status" value="1"/>
</dbReference>
<organism evidence="6 7">
    <name type="scientific">Saitoella complicata (strain BCRC 22490 / CBS 7301 / JCM 7358 / NBRC 10748 / NRRL Y-17804)</name>
    <dbReference type="NCBI Taxonomy" id="698492"/>
    <lineage>
        <taxon>Eukaryota</taxon>
        <taxon>Fungi</taxon>
        <taxon>Dikarya</taxon>
        <taxon>Ascomycota</taxon>
        <taxon>Taphrinomycotina</taxon>
        <taxon>Taphrinomycotina incertae sedis</taxon>
        <taxon>Saitoella</taxon>
    </lineage>
</organism>
<dbReference type="RefSeq" id="XP_019020877.1">
    <property type="nucleotide sequence ID" value="XM_019166525.1"/>
</dbReference>
<dbReference type="Pfam" id="PF00628">
    <property type="entry name" value="PHD"/>
    <property type="match status" value="1"/>
</dbReference>
<keyword evidence="1" id="KW-0479">Metal-binding</keyword>
<feature type="compositionally biased region" description="Low complexity" evidence="4">
    <location>
        <begin position="297"/>
        <end position="314"/>
    </location>
</feature>
<dbReference type="InterPro" id="IPR011011">
    <property type="entry name" value="Znf_FYVE_PHD"/>
</dbReference>
<dbReference type="GO" id="GO:0033698">
    <property type="term" value="C:Rpd3L complex"/>
    <property type="evidence" value="ECO:0007669"/>
    <property type="project" value="TreeGrafter"/>
</dbReference>
<evidence type="ECO:0000313" key="6">
    <source>
        <dbReference type="EMBL" id="GAO51842.1"/>
    </source>
</evidence>
<dbReference type="GO" id="GO:0008270">
    <property type="term" value="F:zinc ion binding"/>
    <property type="evidence" value="ECO:0007669"/>
    <property type="project" value="UniProtKB-KW"/>
</dbReference>
<dbReference type="OMA" id="PEKYWCE"/>
<dbReference type="GO" id="GO:0061188">
    <property type="term" value="P:negative regulation of rDNA heterochromatin formation"/>
    <property type="evidence" value="ECO:0007669"/>
    <property type="project" value="TreeGrafter"/>
</dbReference>
<keyword evidence="3" id="KW-0862">Zinc</keyword>
<gene>
    <name evidence="6" type="ORF">G7K_5933-t1</name>
</gene>
<reference evidence="6 7" key="3">
    <citation type="journal article" date="2015" name="Genome Announc.">
        <title>Draft Genome Sequence of the Archiascomycetous Yeast Saitoella complicata.</title>
        <authorList>
            <person name="Yamauchi K."/>
            <person name="Kondo S."/>
            <person name="Hamamoto M."/>
            <person name="Takahashi Y."/>
            <person name="Ogura Y."/>
            <person name="Hayashi T."/>
            <person name="Nishida H."/>
        </authorList>
    </citation>
    <scope>NUCLEOTIDE SEQUENCE [LARGE SCALE GENOMIC DNA]</scope>
    <source>
        <strain evidence="6 7">NRRL Y-17804</strain>
    </source>
</reference>
<feature type="compositionally biased region" description="Basic and acidic residues" evidence="4">
    <location>
        <begin position="193"/>
        <end position="225"/>
    </location>
</feature>
<dbReference type="AlphaFoldDB" id="A0A0E9NPN2"/>
<dbReference type="InterPro" id="IPR013083">
    <property type="entry name" value="Znf_RING/FYVE/PHD"/>
</dbReference>
<dbReference type="STRING" id="698492.A0A0E9NPN2"/>
<dbReference type="Gene3D" id="3.30.40.10">
    <property type="entry name" value="Zinc/RING finger domain, C3HC4 (zinc finger)"/>
    <property type="match status" value="1"/>
</dbReference>